<dbReference type="Gene3D" id="3.40.1190.10">
    <property type="entry name" value="Mur-like, catalytic domain"/>
    <property type="match status" value="1"/>
</dbReference>
<comment type="pathway">
    <text evidence="16 17">Cell wall biogenesis; peptidoglycan biosynthesis.</text>
</comment>
<dbReference type="InterPro" id="IPR013221">
    <property type="entry name" value="Mur_ligase_cen"/>
</dbReference>
<feature type="binding site" evidence="16">
    <location>
        <position position="465"/>
    </location>
    <ligand>
        <name>meso-2,6-diaminopimelate</name>
        <dbReference type="ChEBI" id="CHEBI:57791"/>
    </ligand>
</feature>
<dbReference type="Gene3D" id="3.40.1390.10">
    <property type="entry name" value="MurE/MurF, N-terminal domain"/>
    <property type="match status" value="1"/>
</dbReference>
<dbReference type="EC" id="6.3.2.13" evidence="11 16"/>
<proteinExistence type="inferred from homology"/>
<feature type="binding site" evidence="16">
    <location>
        <begin position="159"/>
        <end position="160"/>
    </location>
    <ligand>
        <name>UDP-N-acetyl-alpha-D-muramoyl-L-alanyl-D-glutamate</name>
        <dbReference type="ChEBI" id="CHEBI:83900"/>
    </ligand>
</feature>
<dbReference type="GO" id="GO:0071555">
    <property type="term" value="P:cell wall organization"/>
    <property type="evidence" value="ECO:0007669"/>
    <property type="project" value="UniProtKB-KW"/>
</dbReference>
<dbReference type="GO" id="GO:0005737">
    <property type="term" value="C:cytoplasm"/>
    <property type="evidence" value="ECO:0007669"/>
    <property type="project" value="UniProtKB-SubCell"/>
</dbReference>
<evidence type="ECO:0000256" key="6">
    <source>
        <dbReference type="ARBA" id="ARBA00022984"/>
    </source>
</evidence>
<organism evidence="21 22">
    <name type="scientific">Nostoc sphaeroides CCNUC1</name>
    <dbReference type="NCBI Taxonomy" id="2653204"/>
    <lineage>
        <taxon>Bacteria</taxon>
        <taxon>Bacillati</taxon>
        <taxon>Cyanobacteriota</taxon>
        <taxon>Cyanophyceae</taxon>
        <taxon>Nostocales</taxon>
        <taxon>Nostocaceae</taxon>
        <taxon>Nostoc</taxon>
    </lineage>
</organism>
<feature type="domain" description="Mur ligase central" evidence="20">
    <location>
        <begin position="115"/>
        <end position="316"/>
    </location>
</feature>
<dbReference type="GO" id="GO:0000287">
    <property type="term" value="F:magnesium ion binding"/>
    <property type="evidence" value="ECO:0007669"/>
    <property type="project" value="UniProtKB-UniRule"/>
</dbReference>
<keyword evidence="6 16" id="KW-0573">Peptidoglycan synthesis</keyword>
<dbReference type="Proteomes" id="UP000326678">
    <property type="component" value="Chromosome Gxm1"/>
</dbReference>
<dbReference type="SUPFAM" id="SSF63418">
    <property type="entry name" value="MurE/MurF N-terminal domain"/>
    <property type="match status" value="1"/>
</dbReference>
<keyword evidence="16" id="KW-0547">Nucleotide-binding</keyword>
<comment type="similarity">
    <text evidence="1 16">Belongs to the MurCDEF family. MurE subfamily.</text>
</comment>
<dbReference type="EMBL" id="CP045226">
    <property type="protein sequence ID" value="QFS48723.1"/>
    <property type="molecule type" value="Genomic_DNA"/>
</dbReference>
<dbReference type="NCBIfam" id="TIGR01085">
    <property type="entry name" value="murE"/>
    <property type="match status" value="1"/>
</dbReference>
<keyword evidence="8 16" id="KW-0961">Cell wall biogenesis/degradation</keyword>
<feature type="binding site" evidence="16">
    <location>
        <position position="194"/>
    </location>
    <ligand>
        <name>UDP-N-acetyl-alpha-D-muramoyl-L-alanyl-D-glutamate</name>
        <dbReference type="ChEBI" id="CHEBI:83900"/>
    </ligand>
</feature>
<evidence type="ECO:0000256" key="8">
    <source>
        <dbReference type="ARBA" id="ARBA00023316"/>
    </source>
</evidence>
<dbReference type="Pfam" id="PF02875">
    <property type="entry name" value="Mur_ligase_C"/>
    <property type="match status" value="1"/>
</dbReference>
<dbReference type="HAMAP" id="MF_00208">
    <property type="entry name" value="MurE"/>
    <property type="match status" value="1"/>
</dbReference>
<evidence type="ECO:0000256" key="11">
    <source>
        <dbReference type="ARBA" id="ARBA00066633"/>
    </source>
</evidence>
<evidence type="ECO:0000256" key="10">
    <source>
        <dbReference type="ARBA" id="ARBA00056782"/>
    </source>
</evidence>
<evidence type="ECO:0000256" key="5">
    <source>
        <dbReference type="ARBA" id="ARBA00022960"/>
    </source>
</evidence>
<comment type="catalytic activity">
    <reaction evidence="9 16">
        <text>UDP-N-acetyl-alpha-D-muramoyl-L-alanyl-D-glutamate + meso-2,6-diaminopimelate + ATP = UDP-N-acetyl-alpha-D-muramoyl-L-alanyl-gamma-D-glutamyl-meso-2,6-diaminopimelate + ADP + phosphate + H(+)</text>
        <dbReference type="Rhea" id="RHEA:23676"/>
        <dbReference type="ChEBI" id="CHEBI:15378"/>
        <dbReference type="ChEBI" id="CHEBI:30616"/>
        <dbReference type="ChEBI" id="CHEBI:43474"/>
        <dbReference type="ChEBI" id="CHEBI:57791"/>
        <dbReference type="ChEBI" id="CHEBI:83900"/>
        <dbReference type="ChEBI" id="CHEBI:83905"/>
        <dbReference type="ChEBI" id="CHEBI:456216"/>
        <dbReference type="EC" id="6.3.2.13"/>
    </reaction>
</comment>
<dbReference type="SUPFAM" id="SSF53623">
    <property type="entry name" value="MurD-like peptide ligases, catalytic domain"/>
    <property type="match status" value="1"/>
</dbReference>
<keyword evidence="16" id="KW-0460">Magnesium</keyword>
<evidence type="ECO:0000256" key="1">
    <source>
        <dbReference type="ARBA" id="ARBA00005898"/>
    </source>
</evidence>
<keyword evidence="16" id="KW-0963">Cytoplasm</keyword>
<evidence type="ECO:0000256" key="4">
    <source>
        <dbReference type="ARBA" id="ARBA00022840"/>
    </source>
</evidence>
<evidence type="ECO:0000256" key="3">
    <source>
        <dbReference type="ARBA" id="ARBA00022618"/>
    </source>
</evidence>
<dbReference type="PANTHER" id="PTHR23135:SF4">
    <property type="entry name" value="UDP-N-ACETYLMURAMOYL-L-ALANYL-D-GLUTAMATE--2,6-DIAMINOPIMELATE LIGASE MURE HOMOLOG, CHLOROPLASTIC"/>
    <property type="match status" value="1"/>
</dbReference>
<evidence type="ECO:0000256" key="16">
    <source>
        <dbReference type="HAMAP-Rule" id="MF_00208"/>
    </source>
</evidence>
<dbReference type="RefSeq" id="WP_118166556.1">
    <property type="nucleotide sequence ID" value="NZ_CP045226.1"/>
</dbReference>
<feature type="binding site" evidence="16">
    <location>
        <begin position="414"/>
        <end position="417"/>
    </location>
    <ligand>
        <name>meso-2,6-diaminopimelate</name>
        <dbReference type="ChEBI" id="CHEBI:57791"/>
    </ligand>
</feature>
<dbReference type="GO" id="GO:0005524">
    <property type="term" value="F:ATP binding"/>
    <property type="evidence" value="ECO:0007669"/>
    <property type="project" value="UniProtKB-UniRule"/>
</dbReference>
<dbReference type="SUPFAM" id="SSF53244">
    <property type="entry name" value="MurD-like peptide ligases, peptide-binding domain"/>
    <property type="match status" value="1"/>
</dbReference>
<evidence type="ECO:0000256" key="12">
    <source>
        <dbReference type="ARBA" id="ARBA00072883"/>
    </source>
</evidence>
<dbReference type="PANTHER" id="PTHR23135">
    <property type="entry name" value="MUR LIGASE FAMILY MEMBER"/>
    <property type="match status" value="1"/>
</dbReference>
<evidence type="ECO:0000256" key="17">
    <source>
        <dbReference type="RuleBase" id="RU004135"/>
    </source>
</evidence>
<dbReference type="Pfam" id="PF08245">
    <property type="entry name" value="Mur_ligase_M"/>
    <property type="match status" value="1"/>
</dbReference>
<evidence type="ECO:0000259" key="20">
    <source>
        <dbReference type="Pfam" id="PF08245"/>
    </source>
</evidence>
<dbReference type="NCBIfam" id="NF001126">
    <property type="entry name" value="PRK00139.1-4"/>
    <property type="match status" value="1"/>
</dbReference>
<feature type="binding site" evidence="16">
    <location>
        <position position="469"/>
    </location>
    <ligand>
        <name>meso-2,6-diaminopimelate</name>
        <dbReference type="ChEBI" id="CHEBI:57791"/>
    </ligand>
</feature>
<feature type="domain" description="Mur ligase C-terminal" evidence="19">
    <location>
        <begin position="339"/>
        <end position="467"/>
    </location>
</feature>
<feature type="binding site" evidence="16">
    <location>
        <position position="390"/>
    </location>
    <ligand>
        <name>meso-2,6-diaminopimelate</name>
        <dbReference type="ChEBI" id="CHEBI:57791"/>
    </ligand>
</feature>
<protein>
    <recommendedName>
        <fullName evidence="12 16">UDP-N-acetylmuramoyl-L-alanyl-D-glutamate--2,6-diaminopimelate ligase</fullName>
        <ecNumber evidence="11 16">6.3.2.13</ecNumber>
    </recommendedName>
    <alternativeName>
        <fullName evidence="13 16">Meso-A2pm-adding enzyme</fullName>
    </alternativeName>
    <alternativeName>
        <fullName evidence="14 16">Meso-diaminopimelate-adding enzyme</fullName>
    </alternativeName>
    <alternativeName>
        <fullName evidence="15 16">UDP-MurNAc-L-Ala-D-Glu:meso-diaminopimelate ligase</fullName>
    </alternativeName>
    <alternativeName>
        <fullName evidence="16">UDP-MurNAc-tripeptide synthetase</fullName>
    </alternativeName>
    <alternativeName>
        <fullName evidence="16">UDP-N-acetylmuramyl-tripeptide synthetase</fullName>
    </alternativeName>
</protein>
<comment type="cofactor">
    <cofactor evidence="16">
        <name>Mg(2+)</name>
        <dbReference type="ChEBI" id="CHEBI:18420"/>
    </cofactor>
</comment>
<dbReference type="Gene3D" id="3.90.190.20">
    <property type="entry name" value="Mur ligase, C-terminal domain"/>
    <property type="match status" value="1"/>
</dbReference>
<keyword evidence="5 16" id="KW-0133">Cell shape</keyword>
<evidence type="ECO:0000256" key="14">
    <source>
        <dbReference type="ARBA" id="ARBA00076158"/>
    </source>
</evidence>
<feature type="binding site" evidence="16">
    <location>
        <position position="33"/>
    </location>
    <ligand>
        <name>UDP-N-acetyl-alpha-D-muramoyl-L-alanyl-D-glutamate</name>
        <dbReference type="ChEBI" id="CHEBI:83900"/>
    </ligand>
</feature>
<dbReference type="GO" id="GO:0009252">
    <property type="term" value="P:peptidoglycan biosynthetic process"/>
    <property type="evidence" value="ECO:0007669"/>
    <property type="project" value="UniProtKB-UniRule"/>
</dbReference>
<evidence type="ECO:0000256" key="2">
    <source>
        <dbReference type="ARBA" id="ARBA00022598"/>
    </source>
</evidence>
<feature type="binding site" evidence="16">
    <location>
        <begin position="117"/>
        <end position="123"/>
    </location>
    <ligand>
        <name>ATP</name>
        <dbReference type="ChEBI" id="CHEBI:30616"/>
    </ligand>
</feature>
<accession>A0A5P8W7G0</accession>
<dbReference type="InterPro" id="IPR036615">
    <property type="entry name" value="Mur_ligase_C_dom_sf"/>
</dbReference>
<dbReference type="KEGG" id="nsh:GXM_06217"/>
<feature type="short sequence motif" description="Meso-diaminopimelate recognition motif" evidence="16">
    <location>
        <begin position="414"/>
        <end position="417"/>
    </location>
</feature>
<dbReference type="InterPro" id="IPR000713">
    <property type="entry name" value="Mur_ligase_N"/>
</dbReference>
<dbReference type="FunFam" id="3.90.190.20:FF:000006">
    <property type="entry name" value="UDP-N-acetylmuramoyl-L-alanyl-D-glutamate--2,6-diaminopimelate ligase"/>
    <property type="match status" value="1"/>
</dbReference>
<name>A0A5P8W7G0_9NOSO</name>
<feature type="binding site" evidence="16">
    <location>
        <position position="192"/>
    </location>
    <ligand>
        <name>UDP-N-acetyl-alpha-D-muramoyl-L-alanyl-D-glutamate</name>
        <dbReference type="ChEBI" id="CHEBI:83900"/>
    </ligand>
</feature>
<evidence type="ECO:0000259" key="18">
    <source>
        <dbReference type="Pfam" id="PF01225"/>
    </source>
</evidence>
<dbReference type="Pfam" id="PF01225">
    <property type="entry name" value="Mur_ligase"/>
    <property type="match status" value="1"/>
</dbReference>
<dbReference type="GO" id="GO:0051301">
    <property type="term" value="P:cell division"/>
    <property type="evidence" value="ECO:0007669"/>
    <property type="project" value="UniProtKB-KW"/>
</dbReference>
<dbReference type="NCBIfam" id="NF001124">
    <property type="entry name" value="PRK00139.1-2"/>
    <property type="match status" value="1"/>
</dbReference>
<dbReference type="GO" id="GO:0008765">
    <property type="term" value="F:UDP-N-acetylmuramoylalanyl-D-glutamate-2,6-diaminopimelate ligase activity"/>
    <property type="evidence" value="ECO:0007669"/>
    <property type="project" value="UniProtKB-UniRule"/>
</dbReference>
<comment type="function">
    <text evidence="10 16">Catalyzes the addition of meso-diaminopimelic acid to the nucleotide precursor UDP-N-acetylmuramoyl-L-alanyl-D-glutamate (UMAG) in the biosynthesis of bacterial cell-wall peptidoglycan.</text>
</comment>
<dbReference type="UniPathway" id="UPA00219"/>
<feature type="binding site" evidence="16">
    <location>
        <position position="186"/>
    </location>
    <ligand>
        <name>UDP-N-acetyl-alpha-D-muramoyl-L-alanyl-D-glutamate</name>
        <dbReference type="ChEBI" id="CHEBI:83900"/>
    </ligand>
</feature>
<comment type="PTM">
    <text evidence="16">Carboxylation is probably crucial for Mg(2+) binding and, consequently, for the gamma-phosphate positioning of ATP.</text>
</comment>
<dbReference type="GO" id="GO:0008360">
    <property type="term" value="P:regulation of cell shape"/>
    <property type="evidence" value="ECO:0007669"/>
    <property type="project" value="UniProtKB-KW"/>
</dbReference>
<evidence type="ECO:0000256" key="9">
    <source>
        <dbReference type="ARBA" id="ARBA00050251"/>
    </source>
</evidence>
<sequence>MKLRELLTAVDSVEQLPSYPMQDVEVRGLKTNSHACRVGDLFIGMPGTRVDGGEFWQSAIASGAVAAIVSPEAVQKNPPTNQAVVISASNITQACAQIASAFYGYPGRKLKLVGVTGTNGKTTTTHLIEFLLIKANLATALMGTLYTRWAGFEQTAAHTTPFAVELQQQLAEAVKAGSEFGVMEVSSHALAQGRVLGCEFEVAVFSNLTQDHLDYHTDMEDYFAAKALLFSPDYLKGRAIINADDSYGKRLIASLDSERVWSYSVNDNSADFWMSDLNYQPNGVSGTLHTPKGDVAFQSPLVGQYNLENLLAAVGAVLHLGLDLQLVAAVISEFPGVPGRMERVQIDANQDISVIVDYAHTPDSLENLLKAARPFIPGKVICVFGCGGDRDRTKRPKMGKIAAELADVAVVTSDNPRTEDPERILQDILAGIADTVQPTVICDRAIAIRTAILQAQPGDGVLLAGKGHEDYQILGTEKIHFDDREHARDALHQRLNIQA</sequence>
<dbReference type="InterPro" id="IPR004101">
    <property type="entry name" value="Mur_ligase_C"/>
</dbReference>
<feature type="domain" description="Mur ligase N-terminal catalytic" evidence="18">
    <location>
        <begin position="26"/>
        <end position="103"/>
    </location>
</feature>
<reference evidence="21 22" key="1">
    <citation type="submission" date="2019-10" db="EMBL/GenBank/DDBJ databases">
        <title>Genomic and transcriptomic insights into the perfect genentic adaptation of a filamentous nitrogen-fixing cyanobacterium to rice fields.</title>
        <authorList>
            <person name="Chen Z."/>
        </authorList>
    </citation>
    <scope>NUCLEOTIDE SEQUENCE [LARGE SCALE GENOMIC DNA]</scope>
    <source>
        <strain evidence="21">CCNUC1</strain>
    </source>
</reference>
<keyword evidence="2 16" id="KW-0436">Ligase</keyword>
<dbReference type="InterPro" id="IPR005761">
    <property type="entry name" value="UDP-N-AcMur-Glu-dNH2Pim_ligase"/>
</dbReference>
<dbReference type="InterPro" id="IPR036565">
    <property type="entry name" value="Mur-like_cat_sf"/>
</dbReference>
<evidence type="ECO:0000256" key="13">
    <source>
        <dbReference type="ARBA" id="ARBA00075482"/>
    </source>
</evidence>
<keyword evidence="3 16" id="KW-0132">Cell division</keyword>
<evidence type="ECO:0000256" key="7">
    <source>
        <dbReference type="ARBA" id="ARBA00023306"/>
    </source>
</evidence>
<feature type="modified residue" description="N6-carboxylysine" evidence="16">
    <location>
        <position position="226"/>
    </location>
</feature>
<keyword evidence="22" id="KW-1185">Reference proteome</keyword>
<gene>
    <name evidence="16" type="primary">murE</name>
    <name evidence="21" type="ORF">GXM_06217</name>
</gene>
<keyword evidence="7 16" id="KW-0131">Cell cycle</keyword>
<dbReference type="InterPro" id="IPR035911">
    <property type="entry name" value="MurE/MurF_N"/>
</dbReference>
<evidence type="ECO:0000313" key="22">
    <source>
        <dbReference type="Proteomes" id="UP000326678"/>
    </source>
</evidence>
<comment type="subcellular location">
    <subcellularLocation>
        <location evidence="16 17">Cytoplasm</location>
    </subcellularLocation>
</comment>
<evidence type="ECO:0000259" key="19">
    <source>
        <dbReference type="Pfam" id="PF02875"/>
    </source>
</evidence>
<dbReference type="AlphaFoldDB" id="A0A5P8W7G0"/>
<comment type="caution">
    <text evidence="16">Lacks conserved residue(s) required for the propagation of feature annotation.</text>
</comment>
<keyword evidence="4 16" id="KW-0067">ATP-binding</keyword>
<evidence type="ECO:0000256" key="15">
    <source>
        <dbReference type="ARBA" id="ARBA00081560"/>
    </source>
</evidence>
<evidence type="ECO:0000313" key="21">
    <source>
        <dbReference type="EMBL" id="QFS48723.1"/>
    </source>
</evidence>